<evidence type="ECO:0000313" key="1">
    <source>
        <dbReference type="EMBL" id="NLV08466.1"/>
    </source>
</evidence>
<name>A0A847U793_9EURY</name>
<dbReference type="AlphaFoldDB" id="A0A847U793"/>
<comment type="caution">
    <text evidence="1">The sequence shown here is derived from an EMBL/GenBank/DDBJ whole genome shotgun (WGS) entry which is preliminary data.</text>
</comment>
<evidence type="ECO:0008006" key="3">
    <source>
        <dbReference type="Google" id="ProtNLM"/>
    </source>
</evidence>
<dbReference type="OrthoDB" id="269729at2157"/>
<protein>
    <recommendedName>
        <fullName evidence="3">CHAT domain-containing protein</fullName>
    </recommendedName>
</protein>
<accession>A0A847U793</accession>
<organism evidence="1 2">
    <name type="scientific">Halomicrobium mukohataei</name>
    <dbReference type="NCBI Taxonomy" id="57705"/>
    <lineage>
        <taxon>Archaea</taxon>
        <taxon>Methanobacteriati</taxon>
        <taxon>Methanobacteriota</taxon>
        <taxon>Stenosarchaea group</taxon>
        <taxon>Halobacteria</taxon>
        <taxon>Halobacteriales</taxon>
        <taxon>Haloarculaceae</taxon>
        <taxon>Halomicrobium</taxon>
    </lineage>
</organism>
<gene>
    <name evidence="1" type="ORF">GOC74_00760</name>
</gene>
<sequence>MVTDTTPSMTAVEAPYGLRLADPIEGAQFTLLTQRPVTPTSIDPSTFAPPVDTAAVITATTLETPYQVDALVRDDELSIVAECTSSERTAVGPGEYYVELSSAKMKLYLYVEGEVVFEPGTDQVRLSFPGASELRVGVRSLHEQPAATITTTDDPEALATALSQLGSALKTTSCERSFPTLRGHPPLIERGSELSVPTALSAPETGVTIEVPPRLDALLPVTSLAYYLGATVEIGSRPTLHAAGWSRPLDGGEGFETTVARVLKQVFLLDCVTRTEGMYDVPLYERDRVEAAVDLDFPALYDQPLAEQVRQYLQVPYEAIAEAVPTWKLTADVVPESSALPVLPFLADELAIVRCPDDPTITDGTEADLSPKVTSFFDTSDRGGEAFVRSTATRSETATRGLDQTVFTPEPADSIEQTYVGDGIPLGASKMSVEEYDRRLEFDASSGERTRILVVCNDPQMSDENVVGDIYGTREWIEFDITTREQVTTDELATLLTTDADFFHYIGHVDPDGIRCTDGHLDAETLESVGVNAFLLNACQSYSQGRALIDAGAIGGIVTLTDVLNKTATEIGRTVARLLNQGFSLLSMLGLLKKRNRLAQRYMVVGDGNETLLESESGAPYSAEIVHKGDSVAEISMTSYPTKYYQIGSLSRPHITDNGVMYLNSGELDTFTESTADLQEFLENHQFPVVANDALYWSEELQVDEL</sequence>
<proteinExistence type="predicted"/>
<dbReference type="EMBL" id="WOYG01000001">
    <property type="protein sequence ID" value="NLV08466.1"/>
    <property type="molecule type" value="Genomic_DNA"/>
</dbReference>
<dbReference type="Proteomes" id="UP000608662">
    <property type="component" value="Unassembled WGS sequence"/>
</dbReference>
<reference evidence="1" key="1">
    <citation type="submission" date="2019-12" db="EMBL/GenBank/DDBJ databases">
        <title>Whole-genome sequence of Halomicrobium mukohataei pws1.</title>
        <authorList>
            <person name="Verma D.K."/>
            <person name="Gopal K."/>
            <person name="Prasad E.S."/>
        </authorList>
    </citation>
    <scope>NUCLEOTIDE SEQUENCE</scope>
    <source>
        <strain evidence="1">Pws1</strain>
    </source>
</reference>
<evidence type="ECO:0000313" key="2">
    <source>
        <dbReference type="Proteomes" id="UP000608662"/>
    </source>
</evidence>